<evidence type="ECO:0000256" key="2">
    <source>
        <dbReference type="ARBA" id="ARBA00023125"/>
    </source>
</evidence>
<keyword evidence="1" id="KW-0805">Transcription regulation</keyword>
<protein>
    <submittedName>
        <fullName evidence="5">Uncharacterized HTH-type transcriptional regulator ydfH</fullName>
    </submittedName>
</protein>
<dbReference type="InterPro" id="IPR011711">
    <property type="entry name" value="GntR_C"/>
</dbReference>
<dbReference type="Gene3D" id="1.10.10.10">
    <property type="entry name" value="Winged helix-like DNA-binding domain superfamily/Winged helix DNA-binding domain"/>
    <property type="match status" value="1"/>
</dbReference>
<keyword evidence="3" id="KW-0804">Transcription</keyword>
<dbReference type="EMBL" id="UGYZ01000002">
    <property type="protein sequence ID" value="SUJ05581.1"/>
    <property type="molecule type" value="Genomic_DNA"/>
</dbReference>
<dbReference type="SUPFAM" id="SSF48008">
    <property type="entry name" value="GntR ligand-binding domain-like"/>
    <property type="match status" value="1"/>
</dbReference>
<dbReference type="SMART" id="SM00895">
    <property type="entry name" value="FCD"/>
    <property type="match status" value="1"/>
</dbReference>
<dbReference type="AlphaFoldDB" id="A0A380BR26"/>
<dbReference type="InterPro" id="IPR008920">
    <property type="entry name" value="TF_FadR/GntR_C"/>
</dbReference>
<gene>
    <name evidence="5" type="primary">ydfH_3</name>
    <name evidence="5" type="ORF">NCTC4822_01686</name>
</gene>
<evidence type="ECO:0000256" key="3">
    <source>
        <dbReference type="ARBA" id="ARBA00023163"/>
    </source>
</evidence>
<dbReference type="OrthoDB" id="9781630at2"/>
<feature type="domain" description="HTH gntR-type" evidence="4">
    <location>
        <begin position="7"/>
        <end position="74"/>
    </location>
</feature>
<reference evidence="5 6" key="1">
    <citation type="submission" date="2018-06" db="EMBL/GenBank/DDBJ databases">
        <authorList>
            <consortium name="Pathogen Informatics"/>
            <person name="Doyle S."/>
        </authorList>
    </citation>
    <scope>NUCLEOTIDE SEQUENCE [LARGE SCALE GENOMIC DNA]</scope>
    <source>
        <strain evidence="6">ATCC 11859 / DSM 33 / NCIB 8841 / NCTC 4822</strain>
    </source>
</reference>
<dbReference type="Gene3D" id="1.20.120.530">
    <property type="entry name" value="GntR ligand-binding domain-like"/>
    <property type="match status" value="1"/>
</dbReference>
<keyword evidence="2" id="KW-0238">DNA-binding</keyword>
<dbReference type="Pfam" id="PF07729">
    <property type="entry name" value="FCD"/>
    <property type="match status" value="1"/>
</dbReference>
<evidence type="ECO:0000313" key="5">
    <source>
        <dbReference type="EMBL" id="SUJ05581.1"/>
    </source>
</evidence>
<name>A0A380BR26_SPOPA</name>
<dbReference type="GO" id="GO:0003700">
    <property type="term" value="F:DNA-binding transcription factor activity"/>
    <property type="evidence" value="ECO:0007669"/>
    <property type="project" value="InterPro"/>
</dbReference>
<keyword evidence="6" id="KW-1185">Reference proteome</keyword>
<evidence type="ECO:0000259" key="4">
    <source>
        <dbReference type="PROSITE" id="PS50949"/>
    </source>
</evidence>
<dbReference type="PANTHER" id="PTHR43537:SF24">
    <property type="entry name" value="GLUCONATE OPERON TRANSCRIPTIONAL REPRESSOR"/>
    <property type="match status" value="1"/>
</dbReference>
<dbReference type="GO" id="GO:0003677">
    <property type="term" value="F:DNA binding"/>
    <property type="evidence" value="ECO:0007669"/>
    <property type="project" value="UniProtKB-KW"/>
</dbReference>
<organism evidence="5 6">
    <name type="scientific">Sporosarcina pasteurii</name>
    <name type="common">Bacillus pasteurii</name>
    <dbReference type="NCBI Taxonomy" id="1474"/>
    <lineage>
        <taxon>Bacteria</taxon>
        <taxon>Bacillati</taxon>
        <taxon>Bacillota</taxon>
        <taxon>Bacilli</taxon>
        <taxon>Bacillales</taxon>
        <taxon>Caryophanaceae</taxon>
        <taxon>Sporosarcina</taxon>
    </lineage>
</organism>
<dbReference type="PROSITE" id="PS50949">
    <property type="entry name" value="HTH_GNTR"/>
    <property type="match status" value="1"/>
</dbReference>
<evidence type="ECO:0000313" key="6">
    <source>
        <dbReference type="Proteomes" id="UP000254519"/>
    </source>
</evidence>
<sequence>MSRIETSPLTKQVYEIIRKKIISREYVAGDKLDIQTLADTFGVSRSPVKDAINQLVHEGLIEVIPRKGTYVTEIKLTEFLEVLDARLMIERWAAEEIIDTITEEQIQIWDEIVKQMDALLEVTPFPFEEYSSLDMKFHKLLIEWAENSRVKEIYFSLNTHVSLSRVVYSTSLESTVIRHKDHWDLVEAMKNRDLPTFSKTLTKHINSLKVEAESHWDETINA</sequence>
<dbReference type="InterPro" id="IPR000524">
    <property type="entry name" value="Tscrpt_reg_HTH_GntR"/>
</dbReference>
<dbReference type="SMART" id="SM00345">
    <property type="entry name" value="HTH_GNTR"/>
    <property type="match status" value="1"/>
</dbReference>
<dbReference type="Pfam" id="PF00392">
    <property type="entry name" value="GntR"/>
    <property type="match status" value="1"/>
</dbReference>
<proteinExistence type="predicted"/>
<dbReference type="CDD" id="cd07377">
    <property type="entry name" value="WHTH_GntR"/>
    <property type="match status" value="1"/>
</dbReference>
<evidence type="ECO:0000256" key="1">
    <source>
        <dbReference type="ARBA" id="ARBA00023015"/>
    </source>
</evidence>
<dbReference type="PANTHER" id="PTHR43537">
    <property type="entry name" value="TRANSCRIPTIONAL REGULATOR, GNTR FAMILY"/>
    <property type="match status" value="1"/>
</dbReference>
<dbReference type="Proteomes" id="UP000254519">
    <property type="component" value="Unassembled WGS sequence"/>
</dbReference>
<accession>A0A380BR26</accession>
<dbReference type="InterPro" id="IPR036388">
    <property type="entry name" value="WH-like_DNA-bd_sf"/>
</dbReference>
<dbReference type="SUPFAM" id="SSF46785">
    <property type="entry name" value="Winged helix' DNA-binding domain"/>
    <property type="match status" value="1"/>
</dbReference>
<dbReference type="InterPro" id="IPR036390">
    <property type="entry name" value="WH_DNA-bd_sf"/>
</dbReference>
<dbReference type="RefSeq" id="WP_115361270.1">
    <property type="nucleotide sequence ID" value="NZ_CP038012.1"/>
</dbReference>